<evidence type="ECO:0000256" key="1">
    <source>
        <dbReference type="SAM" id="Phobius"/>
    </source>
</evidence>
<dbReference type="AlphaFoldDB" id="A0A561ERX3"/>
<reference evidence="2 3" key="1">
    <citation type="submission" date="2019-06" db="EMBL/GenBank/DDBJ databases">
        <title>Sequencing the genomes of 1000 actinobacteria strains.</title>
        <authorList>
            <person name="Klenk H.-P."/>
        </authorList>
    </citation>
    <scope>NUCLEOTIDE SEQUENCE [LARGE SCALE GENOMIC DNA]</scope>
    <source>
        <strain evidence="2 3">DSM 41649</strain>
    </source>
</reference>
<accession>A0A561ERX3</accession>
<gene>
    <name evidence="2" type="ORF">FB465_3423</name>
</gene>
<keyword evidence="1" id="KW-0472">Membrane</keyword>
<organism evidence="2 3">
    <name type="scientific">Kitasatospora atroaurantiaca</name>
    <dbReference type="NCBI Taxonomy" id="285545"/>
    <lineage>
        <taxon>Bacteria</taxon>
        <taxon>Bacillati</taxon>
        <taxon>Actinomycetota</taxon>
        <taxon>Actinomycetes</taxon>
        <taxon>Kitasatosporales</taxon>
        <taxon>Streptomycetaceae</taxon>
        <taxon>Kitasatospora</taxon>
    </lineage>
</organism>
<keyword evidence="1" id="KW-0812">Transmembrane</keyword>
<name>A0A561ERX3_9ACTN</name>
<dbReference type="RefSeq" id="WP_145791602.1">
    <property type="nucleotide sequence ID" value="NZ_BAAABR010000006.1"/>
</dbReference>
<keyword evidence="3" id="KW-1185">Reference proteome</keyword>
<dbReference type="EMBL" id="VIVR01000001">
    <property type="protein sequence ID" value="TWE18356.1"/>
    <property type="molecule type" value="Genomic_DNA"/>
</dbReference>
<feature type="transmembrane region" description="Helical" evidence="1">
    <location>
        <begin position="7"/>
        <end position="26"/>
    </location>
</feature>
<sequence>MQFVKAHAARIYALAVAVLALVAHYVPTLPSALILGVVAAALGAGEAVQRIAFPGTGEHRAAE</sequence>
<protein>
    <submittedName>
        <fullName evidence="2">Uncharacterized protein</fullName>
    </submittedName>
</protein>
<dbReference type="Proteomes" id="UP000318416">
    <property type="component" value="Unassembled WGS sequence"/>
</dbReference>
<evidence type="ECO:0000313" key="2">
    <source>
        <dbReference type="EMBL" id="TWE18356.1"/>
    </source>
</evidence>
<keyword evidence="1" id="KW-1133">Transmembrane helix</keyword>
<comment type="caution">
    <text evidence="2">The sequence shown here is derived from an EMBL/GenBank/DDBJ whole genome shotgun (WGS) entry which is preliminary data.</text>
</comment>
<proteinExistence type="predicted"/>
<evidence type="ECO:0000313" key="3">
    <source>
        <dbReference type="Proteomes" id="UP000318416"/>
    </source>
</evidence>